<gene>
    <name evidence="3" type="ORF">V6E02_03170</name>
</gene>
<dbReference type="RefSeq" id="WP_347307047.1">
    <property type="nucleotide sequence ID" value="NZ_JBAJEX010000001.1"/>
</dbReference>
<accession>A0ABV0EC25</accession>
<keyword evidence="4" id="KW-1185">Reference proteome</keyword>
<dbReference type="Gene3D" id="3.40.30.10">
    <property type="entry name" value="Glutaredoxin"/>
    <property type="match status" value="1"/>
</dbReference>
<evidence type="ECO:0000259" key="2">
    <source>
        <dbReference type="PROSITE" id="PS51352"/>
    </source>
</evidence>
<dbReference type="InterPro" id="IPR036249">
    <property type="entry name" value="Thioredoxin-like_sf"/>
</dbReference>
<dbReference type="InterPro" id="IPR013766">
    <property type="entry name" value="Thioredoxin_domain"/>
</dbReference>
<dbReference type="InterPro" id="IPR017937">
    <property type="entry name" value="Thioredoxin_CS"/>
</dbReference>
<proteinExistence type="predicted"/>
<dbReference type="PANTHER" id="PTHR42852:SF13">
    <property type="entry name" value="PROTEIN DIPZ"/>
    <property type="match status" value="1"/>
</dbReference>
<sequence>MLLLLFVATAGHAAQPPAGLMALDGRPAPALKLTDLDGRTVDLASLRGRWVMVHFWASWCGPCRREMPTLVTVMRTLPPERLTVLLVNTAESEDDAFAFLASVAPELSTLLDRDGQATARWQPRGLPSTFLVDPDGRLRYLALGGRDWSAPAYLAFLGELAASNEDSRK</sequence>
<feature type="domain" description="Thioredoxin" evidence="2">
    <location>
        <begin position="22"/>
        <end position="162"/>
    </location>
</feature>
<dbReference type="PROSITE" id="PS00194">
    <property type="entry name" value="THIOREDOXIN_1"/>
    <property type="match status" value="1"/>
</dbReference>
<evidence type="ECO:0000313" key="4">
    <source>
        <dbReference type="Proteomes" id="UP001482231"/>
    </source>
</evidence>
<protein>
    <submittedName>
        <fullName evidence="3">TlpA disulfide reductase family protein</fullName>
    </submittedName>
</protein>
<name>A0ABV0EC25_9BURK</name>
<keyword evidence="1" id="KW-0676">Redox-active center</keyword>
<dbReference type="InterPro" id="IPR000866">
    <property type="entry name" value="AhpC/TSA"/>
</dbReference>
<dbReference type="Proteomes" id="UP001482231">
    <property type="component" value="Unassembled WGS sequence"/>
</dbReference>
<evidence type="ECO:0000256" key="1">
    <source>
        <dbReference type="ARBA" id="ARBA00023284"/>
    </source>
</evidence>
<reference evidence="3 4" key="1">
    <citation type="submission" date="2024-02" db="EMBL/GenBank/DDBJ databases">
        <title>New thermophilic sulfur-oxidizing bacteria from a hot springs of the Uzon caldera (Kamchatka, Russia).</title>
        <authorList>
            <person name="Dukat A.M."/>
            <person name="Elcheninov A.G."/>
            <person name="Frolov E.N."/>
        </authorList>
    </citation>
    <scope>NUCLEOTIDE SEQUENCE [LARGE SCALE GENOMIC DNA]</scope>
    <source>
        <strain evidence="3 4">AK1</strain>
    </source>
</reference>
<evidence type="ECO:0000313" key="3">
    <source>
        <dbReference type="EMBL" id="MEO1766216.1"/>
    </source>
</evidence>
<dbReference type="InterPro" id="IPR050553">
    <property type="entry name" value="Thioredoxin_ResA/DsbE_sf"/>
</dbReference>
<comment type="caution">
    <text evidence="3">The sequence shown here is derived from an EMBL/GenBank/DDBJ whole genome shotgun (WGS) entry which is preliminary data.</text>
</comment>
<dbReference type="SUPFAM" id="SSF52833">
    <property type="entry name" value="Thioredoxin-like"/>
    <property type="match status" value="1"/>
</dbReference>
<dbReference type="EMBL" id="JBAJEX010000001">
    <property type="protein sequence ID" value="MEO1766216.1"/>
    <property type="molecule type" value="Genomic_DNA"/>
</dbReference>
<organism evidence="3 4">
    <name type="scientific">Thiobacter aerophilum</name>
    <dbReference type="NCBI Taxonomy" id="3121275"/>
    <lineage>
        <taxon>Bacteria</taxon>
        <taxon>Pseudomonadati</taxon>
        <taxon>Pseudomonadota</taxon>
        <taxon>Betaproteobacteria</taxon>
        <taxon>Burkholderiales</taxon>
        <taxon>Thiobacteraceae</taxon>
        <taxon>Thiobacter</taxon>
    </lineage>
</organism>
<dbReference type="PANTHER" id="PTHR42852">
    <property type="entry name" value="THIOL:DISULFIDE INTERCHANGE PROTEIN DSBE"/>
    <property type="match status" value="1"/>
</dbReference>
<dbReference type="CDD" id="cd02966">
    <property type="entry name" value="TlpA_like_family"/>
    <property type="match status" value="1"/>
</dbReference>
<dbReference type="Pfam" id="PF00578">
    <property type="entry name" value="AhpC-TSA"/>
    <property type="match status" value="1"/>
</dbReference>
<dbReference type="PROSITE" id="PS51352">
    <property type="entry name" value="THIOREDOXIN_2"/>
    <property type="match status" value="1"/>
</dbReference>